<name>A0ABN5H3H0_9FIRM</name>
<proteinExistence type="predicted"/>
<dbReference type="Pfam" id="PF00364">
    <property type="entry name" value="Biotin_lipoyl"/>
    <property type="match status" value="1"/>
</dbReference>
<feature type="domain" description="Lipoyl-binding" evidence="4">
    <location>
        <begin position="182"/>
        <end position="229"/>
    </location>
</feature>
<gene>
    <name evidence="6" type="ORF">BXT84_15760</name>
</gene>
<dbReference type="InterPro" id="IPR050465">
    <property type="entry name" value="UPF0194_transport"/>
</dbReference>
<keyword evidence="3" id="KW-0812">Transmembrane</keyword>
<protein>
    <recommendedName>
        <fullName evidence="8">RND efflux pump membrane fusion protein barrel-sandwich domain-containing protein</fullName>
    </recommendedName>
</protein>
<evidence type="ECO:0000313" key="7">
    <source>
        <dbReference type="Proteomes" id="UP000325292"/>
    </source>
</evidence>
<dbReference type="PANTHER" id="PTHR32347">
    <property type="entry name" value="EFFLUX SYSTEM COMPONENT YKNX-RELATED"/>
    <property type="match status" value="1"/>
</dbReference>
<evidence type="ECO:0000256" key="2">
    <source>
        <dbReference type="ARBA" id="ARBA00023054"/>
    </source>
</evidence>
<keyword evidence="7" id="KW-1185">Reference proteome</keyword>
<keyword evidence="3" id="KW-1133">Transmembrane helix</keyword>
<dbReference type="Gene3D" id="2.40.30.170">
    <property type="match status" value="1"/>
</dbReference>
<comment type="subcellular location">
    <subcellularLocation>
        <location evidence="1">Cell envelope</location>
    </subcellularLocation>
</comment>
<evidence type="ECO:0000259" key="5">
    <source>
        <dbReference type="Pfam" id="PF25954"/>
    </source>
</evidence>
<evidence type="ECO:0008006" key="8">
    <source>
        <dbReference type="Google" id="ProtNLM"/>
    </source>
</evidence>
<dbReference type="InterPro" id="IPR000089">
    <property type="entry name" value="Biotin_lipoyl"/>
</dbReference>
<dbReference type="InterPro" id="IPR058792">
    <property type="entry name" value="Beta-barrel_RND_2"/>
</dbReference>
<feature type="transmembrane region" description="Helical" evidence="3">
    <location>
        <begin position="21"/>
        <end position="40"/>
    </location>
</feature>
<evidence type="ECO:0000256" key="3">
    <source>
        <dbReference type="SAM" id="Phobius"/>
    </source>
</evidence>
<accession>A0ABN5H3H0</accession>
<evidence type="ECO:0000256" key="1">
    <source>
        <dbReference type="ARBA" id="ARBA00004196"/>
    </source>
</evidence>
<sequence length="492" mass="50933">MATSQTPESLKLHRKLPYPRVILLAAGTVTVLSALTYGVIRSTEPPSPVKYLTAMVRRGSLSETDSATGEVVPAETDTVAVPSNAVVSTVPVHLGEVVTQGTTLATFSDPTLVSTVAAEQAVVSAQSAQVNLLTSSSYTASQQDSITQAQDNLIQAEEILSADKSAGNVVSPAGGIVSQLTSVGTAVTAGQSIAMVDGKPVQAPMTGTVQTISVVNGQTVNPGTLLLTITSPALQAKIVGDEGQIAGLQAALDKAEAQDSPAQNTTAAAEARAQLQRDDETLAQEQQALAGLVVKAPFAGEITALNLSSPAKLLTLSSLAQQVTVPIPETQVAMIHLGQSVQLSLPALPDQTLAGSVQNIAPVGTYSNGVSSFPVNVNLTHSSEVRYGMSAQANIVIRTVHNALLVPLSAIQTHGLHHFVQWLGANNTVTRTPVRVLLENATTAAIKSKHLTTNMRVITATLTASNGKLHLKTKGRALHRAHPKGPRGGKKA</sequence>
<keyword evidence="2" id="KW-0175">Coiled coil</keyword>
<dbReference type="Gene3D" id="2.40.50.100">
    <property type="match status" value="1"/>
</dbReference>
<organism evidence="6 7">
    <name type="scientific">Sulfobacillus thermotolerans</name>
    <dbReference type="NCBI Taxonomy" id="338644"/>
    <lineage>
        <taxon>Bacteria</taxon>
        <taxon>Bacillati</taxon>
        <taxon>Bacillota</taxon>
        <taxon>Clostridia</taxon>
        <taxon>Eubacteriales</taxon>
        <taxon>Clostridiales Family XVII. Incertae Sedis</taxon>
        <taxon>Sulfobacillus</taxon>
    </lineage>
</organism>
<feature type="domain" description="CusB-like beta-barrel" evidence="5">
    <location>
        <begin position="323"/>
        <end position="363"/>
    </location>
</feature>
<reference evidence="6 7" key="1">
    <citation type="journal article" date="2019" name="Sci. Rep.">
        <title>Sulfobacillus thermotolerans: new insights into resistance and metabolic capacities of acidophilic chemolithotrophs.</title>
        <authorList>
            <person name="Panyushkina A.E."/>
            <person name="Babenko V.V."/>
            <person name="Nikitina A.S."/>
            <person name="Selezneva O.V."/>
            <person name="Tsaplina I.A."/>
            <person name="Letarova M.A."/>
            <person name="Kostryukova E.S."/>
            <person name="Letarov A.V."/>
        </authorList>
    </citation>
    <scope>NUCLEOTIDE SEQUENCE [LARGE SCALE GENOMIC DNA]</scope>
    <source>
        <strain evidence="6 7">Kr1</strain>
    </source>
</reference>
<dbReference type="Pfam" id="PF25954">
    <property type="entry name" value="Beta-barrel_RND_2"/>
    <property type="match status" value="1"/>
</dbReference>
<dbReference type="Proteomes" id="UP000325292">
    <property type="component" value="Chromosome"/>
</dbReference>
<dbReference type="SUPFAM" id="SSF111369">
    <property type="entry name" value="HlyD-like secretion proteins"/>
    <property type="match status" value="1"/>
</dbReference>
<keyword evidence="3" id="KW-0472">Membrane</keyword>
<evidence type="ECO:0000259" key="4">
    <source>
        <dbReference type="Pfam" id="PF00364"/>
    </source>
</evidence>
<dbReference type="PANTHER" id="PTHR32347:SF23">
    <property type="entry name" value="BLL5650 PROTEIN"/>
    <property type="match status" value="1"/>
</dbReference>
<dbReference type="EMBL" id="CP019454">
    <property type="protein sequence ID" value="AUW95233.1"/>
    <property type="molecule type" value="Genomic_DNA"/>
</dbReference>
<evidence type="ECO:0000313" key="6">
    <source>
        <dbReference type="EMBL" id="AUW95233.1"/>
    </source>
</evidence>